<dbReference type="PIRSF" id="PIRSF031924">
    <property type="entry name" value="Pi-irrepressible_AP"/>
    <property type="match status" value="1"/>
</dbReference>
<gene>
    <name evidence="7" type="ORF">DYI23_16430</name>
</gene>
<evidence type="ECO:0000256" key="5">
    <source>
        <dbReference type="PIRSR" id="PIRSR031924-51"/>
    </source>
</evidence>
<dbReference type="PANTHER" id="PTHR10151:SF120">
    <property type="entry name" value="BIS(5'-ADENOSYL)-TRIPHOSPHATASE"/>
    <property type="match status" value="1"/>
</dbReference>
<evidence type="ECO:0000256" key="1">
    <source>
        <dbReference type="ARBA" id="ARBA00022553"/>
    </source>
</evidence>
<feature type="binding site" evidence="5">
    <location>
        <begin position="174"/>
        <end position="176"/>
    </location>
    <ligand>
        <name>substrate</name>
    </ligand>
</feature>
<dbReference type="InterPro" id="IPR002591">
    <property type="entry name" value="Phosphodiest/P_Trfase"/>
</dbReference>
<dbReference type="Pfam" id="PF01663">
    <property type="entry name" value="Phosphodiest"/>
    <property type="match status" value="1"/>
</dbReference>
<feature type="region of interest" description="Disordered" evidence="6">
    <location>
        <begin position="129"/>
        <end position="149"/>
    </location>
</feature>
<evidence type="ECO:0000256" key="3">
    <source>
        <dbReference type="ARBA" id="ARBA00022729"/>
    </source>
</evidence>
<reference evidence="7" key="1">
    <citation type="submission" date="2018-08" db="EMBL/GenBank/DDBJ databases">
        <authorList>
            <person name="Jin W."/>
            <person name="Wang H."/>
            <person name="Yang Y."/>
            <person name="Li M."/>
            <person name="Liu J."/>
        </authorList>
    </citation>
    <scope>NUCLEOTIDE SEQUENCE</scope>
    <source>
        <strain evidence="7">AESS21</strain>
    </source>
</reference>
<evidence type="ECO:0000256" key="6">
    <source>
        <dbReference type="SAM" id="MobiDB-lite"/>
    </source>
</evidence>
<dbReference type="GO" id="GO:0046872">
    <property type="term" value="F:metal ion binding"/>
    <property type="evidence" value="ECO:0007669"/>
    <property type="project" value="UniProtKB-KW"/>
</dbReference>
<evidence type="ECO:0000313" key="8">
    <source>
        <dbReference type="Proteomes" id="UP000705379"/>
    </source>
</evidence>
<evidence type="ECO:0000256" key="2">
    <source>
        <dbReference type="ARBA" id="ARBA00022723"/>
    </source>
</evidence>
<dbReference type="Gene3D" id="3.30.1360.150">
    <property type="match status" value="1"/>
</dbReference>
<sequence length="564" mass="61318">MKPEWIKLGVTAAISILPFQSAAASEPLKLVLQVTVDQLRGDLIDRNLEHFGDNGFRYLLQNGVYYTDAHHRHANTETIVGHATLATGTDPAVHGMVANLWFDRASGKPFYNVQDPDYPLLAKSGIDQSTEIDPTQRAATSDGRSPSSILSSTLSDEIAVANAGASKVFGVSVKDRGAISMAGHSGTAYWFSKSEGRFVTSSYYMDAYPDWVSTWNDAGHVGAYAYTDWKLSDSEDSYRFIEFDDAEWETDFPGFGRTFPHPFGASDSKYYTTFLTLSPAGDELTASFAKTLIDNEAIGEDGVTDYLSVSFSSTDYVGHIFGPSSLEAEDNLRRLDQTIGQLLDHVDEKVGLENTLVVLSADHGAAEVPGYLEHLGIPAGFFSFNDVDKEPAAEALIAEFGAAQELIASFSQPYVYLNDKFIADNGLKKADVAKSLARELQKIPAIAHAFSSEDLAASAIARTPVSDAVLANFHPSRSGDIYVVFEPHWFVGDFDGLHVASHHGSPWSYDTHVPIIFSRPGMTAQRVSTRVETVDVAPTVSAYLKIKAPSGARGRVLKEALTTQ</sequence>
<dbReference type="PANTHER" id="PTHR10151">
    <property type="entry name" value="ECTONUCLEOTIDE PYROPHOSPHATASE/PHOSPHODIESTERASE"/>
    <property type="match status" value="1"/>
</dbReference>
<dbReference type="Proteomes" id="UP000705379">
    <property type="component" value="Unassembled WGS sequence"/>
</dbReference>
<proteinExistence type="predicted"/>
<organism evidence="7 8">
    <name type="scientific">Roseibium polysiphoniae</name>
    <dbReference type="NCBI Taxonomy" id="2571221"/>
    <lineage>
        <taxon>Bacteria</taxon>
        <taxon>Pseudomonadati</taxon>
        <taxon>Pseudomonadota</taxon>
        <taxon>Alphaproteobacteria</taxon>
        <taxon>Hyphomicrobiales</taxon>
        <taxon>Stappiaceae</taxon>
        <taxon>Roseibium</taxon>
    </lineage>
</organism>
<comment type="caution">
    <text evidence="7">The sequence shown here is derived from an EMBL/GenBank/DDBJ whole genome shotgun (WGS) entry which is preliminary data.</text>
</comment>
<dbReference type="SUPFAM" id="SSF53649">
    <property type="entry name" value="Alkaline phosphatase-like"/>
    <property type="match status" value="1"/>
</dbReference>
<dbReference type="InterPro" id="IPR017850">
    <property type="entry name" value="Alkaline_phosphatase_core_sf"/>
</dbReference>
<evidence type="ECO:0000256" key="4">
    <source>
        <dbReference type="PIRSR" id="PIRSR031924-50"/>
    </source>
</evidence>
<accession>A0A944GUP4</accession>
<dbReference type="EMBL" id="QTKU01000004">
    <property type="protein sequence ID" value="MBS8261816.1"/>
    <property type="molecule type" value="Genomic_DNA"/>
</dbReference>
<keyword evidence="2" id="KW-0479">Metal-binding</keyword>
<dbReference type="AlphaFoldDB" id="A0A944GUP4"/>
<evidence type="ECO:0000313" key="7">
    <source>
        <dbReference type="EMBL" id="MBS8261816.1"/>
    </source>
</evidence>
<dbReference type="CDD" id="cd16016">
    <property type="entry name" value="AP-SPAP"/>
    <property type="match status" value="1"/>
</dbReference>
<feature type="active site" description="Phosphothreonine intermediate" evidence="4">
    <location>
        <position position="78"/>
    </location>
</feature>
<protein>
    <submittedName>
        <fullName evidence="7">Alkaline phosphatase family protein</fullName>
    </submittedName>
</protein>
<reference evidence="7" key="2">
    <citation type="journal article" date="2021" name="Microorganisms">
        <title>Bacterial Dimethylsulfoniopropionate Biosynthesis in the East China Sea.</title>
        <authorList>
            <person name="Liu J."/>
            <person name="Zhang Y."/>
            <person name="Liu J."/>
            <person name="Zhong H."/>
            <person name="Williams B.T."/>
            <person name="Zheng Y."/>
            <person name="Curson A.R.J."/>
            <person name="Sun C."/>
            <person name="Sun H."/>
            <person name="Song D."/>
            <person name="Wagner Mackenzie B."/>
            <person name="Bermejo Martinez A."/>
            <person name="Todd J.D."/>
            <person name="Zhang X.H."/>
        </authorList>
    </citation>
    <scope>NUCLEOTIDE SEQUENCE</scope>
    <source>
        <strain evidence="7">AESS21</strain>
    </source>
</reference>
<feature type="compositionally biased region" description="Polar residues" evidence="6">
    <location>
        <begin position="129"/>
        <end position="144"/>
    </location>
</feature>
<dbReference type="InterPro" id="IPR026263">
    <property type="entry name" value="Alkaline_phosphatase_prok"/>
</dbReference>
<keyword evidence="3" id="KW-0732">Signal</keyword>
<keyword evidence="1 4" id="KW-0597">Phosphoprotein</keyword>
<dbReference type="Gene3D" id="3.40.720.10">
    <property type="entry name" value="Alkaline Phosphatase, subunit A"/>
    <property type="match status" value="1"/>
</dbReference>
<name>A0A944GUP4_9HYPH</name>
<dbReference type="GO" id="GO:0004035">
    <property type="term" value="F:alkaline phosphatase activity"/>
    <property type="evidence" value="ECO:0007669"/>
    <property type="project" value="InterPro"/>
</dbReference>
<feature type="binding site" evidence="5">
    <location>
        <position position="99"/>
    </location>
    <ligand>
        <name>substrate</name>
    </ligand>
</feature>